<keyword evidence="1 2" id="KW-0690">Ribosome biogenesis</keyword>
<gene>
    <name evidence="2" type="primary">rbfA</name>
    <name evidence="3" type="ORF">SVA_2396</name>
</gene>
<dbReference type="Pfam" id="PF02033">
    <property type="entry name" value="RBFA"/>
    <property type="match status" value="1"/>
</dbReference>
<dbReference type="RefSeq" id="WP_096461409.1">
    <property type="nucleotide sequence ID" value="NZ_AP014936.1"/>
</dbReference>
<dbReference type="Gene3D" id="3.30.300.20">
    <property type="match status" value="1"/>
</dbReference>
<dbReference type="NCBIfam" id="TIGR00082">
    <property type="entry name" value="rbfA"/>
    <property type="match status" value="1"/>
</dbReference>
<sequence>MRKDGNRPRRIAELIKRELAALIPRELDDPRAHHVTLTYAEVSPDLGHARVYFTLLAGEAEAGPVAAALNRASGFLRRALADRLRLRVVPELRFEFDRSVERGDRLTRLIDRAISEDRKGHKE</sequence>
<evidence type="ECO:0000313" key="3">
    <source>
        <dbReference type="EMBL" id="BAU48946.1"/>
    </source>
</evidence>
<protein>
    <recommendedName>
        <fullName evidence="2">Ribosome-binding factor A</fullName>
    </recommendedName>
</protein>
<dbReference type="KEGG" id="sva:SVA_2396"/>
<dbReference type="AlphaFoldDB" id="A0A1B4V5Y6"/>
<dbReference type="GO" id="GO:0030490">
    <property type="term" value="P:maturation of SSU-rRNA"/>
    <property type="evidence" value="ECO:0007669"/>
    <property type="project" value="UniProtKB-UniRule"/>
</dbReference>
<dbReference type="OrthoDB" id="307788at2"/>
<organism evidence="3 4">
    <name type="scientific">Sulfurifustis variabilis</name>
    <dbReference type="NCBI Taxonomy" id="1675686"/>
    <lineage>
        <taxon>Bacteria</taxon>
        <taxon>Pseudomonadati</taxon>
        <taxon>Pseudomonadota</taxon>
        <taxon>Gammaproteobacteria</taxon>
        <taxon>Acidiferrobacterales</taxon>
        <taxon>Acidiferrobacteraceae</taxon>
        <taxon>Sulfurifustis</taxon>
    </lineage>
</organism>
<comment type="similarity">
    <text evidence="2">Belongs to the RbfA family.</text>
</comment>
<evidence type="ECO:0000256" key="1">
    <source>
        <dbReference type="ARBA" id="ARBA00022517"/>
    </source>
</evidence>
<name>A0A1B4V5Y6_9GAMM</name>
<dbReference type="EMBL" id="AP014936">
    <property type="protein sequence ID" value="BAU48946.1"/>
    <property type="molecule type" value="Genomic_DNA"/>
</dbReference>
<dbReference type="PROSITE" id="PS01319">
    <property type="entry name" value="RBFA"/>
    <property type="match status" value="1"/>
</dbReference>
<dbReference type="PANTHER" id="PTHR33515">
    <property type="entry name" value="RIBOSOME-BINDING FACTOR A, CHLOROPLASTIC-RELATED"/>
    <property type="match status" value="1"/>
</dbReference>
<dbReference type="PANTHER" id="PTHR33515:SF1">
    <property type="entry name" value="RIBOSOME-BINDING FACTOR A, CHLOROPLASTIC-RELATED"/>
    <property type="match status" value="1"/>
</dbReference>
<dbReference type="InterPro" id="IPR020053">
    <property type="entry name" value="Ribosome-bd_factorA_CS"/>
</dbReference>
<reference evidence="3 4" key="1">
    <citation type="submission" date="2015-08" db="EMBL/GenBank/DDBJ databases">
        <title>Complete genome sequence of Sulfurifustis variabilis.</title>
        <authorList>
            <person name="Miura A."/>
            <person name="Kojima H."/>
            <person name="Fukui M."/>
        </authorList>
    </citation>
    <scope>NUCLEOTIDE SEQUENCE [LARGE SCALE GENOMIC DNA]</scope>
    <source>
        <strain evidence="4">skN76</strain>
    </source>
</reference>
<comment type="subunit">
    <text evidence="2">Monomer. Binds 30S ribosomal subunits, but not 50S ribosomal subunits or 70S ribosomes.</text>
</comment>
<dbReference type="GO" id="GO:0043024">
    <property type="term" value="F:ribosomal small subunit binding"/>
    <property type="evidence" value="ECO:0007669"/>
    <property type="project" value="TreeGrafter"/>
</dbReference>
<evidence type="ECO:0000256" key="2">
    <source>
        <dbReference type="HAMAP-Rule" id="MF_00003"/>
    </source>
</evidence>
<dbReference type="InterPro" id="IPR015946">
    <property type="entry name" value="KH_dom-like_a/b"/>
</dbReference>
<accession>A0A1B4V5Y6</accession>
<evidence type="ECO:0000313" key="4">
    <source>
        <dbReference type="Proteomes" id="UP000218899"/>
    </source>
</evidence>
<keyword evidence="2" id="KW-0963">Cytoplasm</keyword>
<dbReference type="GO" id="GO:0005829">
    <property type="term" value="C:cytosol"/>
    <property type="evidence" value="ECO:0007669"/>
    <property type="project" value="TreeGrafter"/>
</dbReference>
<proteinExistence type="inferred from homology"/>
<comment type="subcellular location">
    <subcellularLocation>
        <location evidence="2">Cytoplasm</location>
    </subcellularLocation>
</comment>
<dbReference type="InterPro" id="IPR000238">
    <property type="entry name" value="RbfA"/>
</dbReference>
<dbReference type="SUPFAM" id="SSF89919">
    <property type="entry name" value="Ribosome-binding factor A, RbfA"/>
    <property type="match status" value="1"/>
</dbReference>
<dbReference type="HAMAP" id="MF_00003">
    <property type="entry name" value="RbfA"/>
    <property type="match status" value="1"/>
</dbReference>
<dbReference type="Proteomes" id="UP000218899">
    <property type="component" value="Chromosome"/>
</dbReference>
<comment type="function">
    <text evidence="2">One of several proteins that assist in the late maturation steps of the functional core of the 30S ribosomal subunit. Associates with free 30S ribosomal subunits (but not with 30S subunits that are part of 70S ribosomes or polysomes). Required for efficient processing of 16S rRNA. May interact with the 5'-terminal helix region of 16S rRNA.</text>
</comment>
<keyword evidence="4" id="KW-1185">Reference proteome</keyword>
<dbReference type="InterPro" id="IPR023799">
    <property type="entry name" value="RbfA_dom_sf"/>
</dbReference>